<dbReference type="AlphaFoldDB" id="A0A0D7B0H7"/>
<feature type="region of interest" description="Disordered" evidence="6">
    <location>
        <begin position="346"/>
        <end position="367"/>
    </location>
</feature>
<feature type="domain" description="Cyclin-like" evidence="7">
    <location>
        <begin position="205"/>
        <end position="290"/>
    </location>
</feature>
<dbReference type="InterPro" id="IPR013763">
    <property type="entry name" value="Cyclin-like_dom"/>
</dbReference>
<sequence length="430" mass="49073">MKEPTSTTTKLGRLSLYTKKRPAASASGVSKKSPSRRSPSRPAQPAPLATASQAPAVRRDHGLVEDEYRETILEYMHEMELKTMCSLPAMDQQPEIRWNMRPCLIDFLIEVHFSFRLRPETLYLAINIIDRYVSRRVVYTKHYQLVGCAALSIAAKFEDEKSRVPTLADLVEMCRGTYEESAFLQMEGHILSTIQWMLGAPTPEAWLRHLCSLNVEDQRIQHVSRFLMEITLFHRDFVTFLPSVIARGALTLARFICNRPRRIWEETEEALEVVELLDAHLAEHTSELSETLVKKYAYAFYSKASTFVVRYFLNGGRFTREMSSPFPMTPMRNSSISFMDTPMSSTTSVSDFSDDGPLTPSSSSLYGDPYVSSDVDMDDFEDKENFRSFEPTAMKNRTDDPPDQYLPHDYVTFGRTTLQNRNASSTPQVA</sequence>
<evidence type="ECO:0000256" key="6">
    <source>
        <dbReference type="SAM" id="MobiDB-lite"/>
    </source>
</evidence>
<dbReference type="GO" id="GO:0051301">
    <property type="term" value="P:cell division"/>
    <property type="evidence" value="ECO:0007669"/>
    <property type="project" value="UniProtKB-KW"/>
</dbReference>
<dbReference type="CDD" id="cd20537">
    <property type="entry name" value="CYCLIN_CCNO-like_rpt2"/>
    <property type="match status" value="1"/>
</dbReference>
<name>A0A0D7B0H7_9AGAR</name>
<dbReference type="OrthoDB" id="5590282at2759"/>
<dbReference type="GO" id="GO:0051726">
    <property type="term" value="P:regulation of cell cycle"/>
    <property type="evidence" value="ECO:0007669"/>
    <property type="project" value="UniProtKB-ARBA"/>
</dbReference>
<dbReference type="GO" id="GO:0044843">
    <property type="term" value="P:cell cycle G1/S phase transition"/>
    <property type="evidence" value="ECO:0007669"/>
    <property type="project" value="UniProtKB-ARBA"/>
</dbReference>
<feature type="domain" description="Cyclin-like" evidence="7">
    <location>
        <begin position="106"/>
        <end position="192"/>
    </location>
</feature>
<organism evidence="9 10">
    <name type="scientific">Cylindrobasidium torrendii FP15055 ss-10</name>
    <dbReference type="NCBI Taxonomy" id="1314674"/>
    <lineage>
        <taxon>Eukaryota</taxon>
        <taxon>Fungi</taxon>
        <taxon>Dikarya</taxon>
        <taxon>Basidiomycota</taxon>
        <taxon>Agaricomycotina</taxon>
        <taxon>Agaricomycetes</taxon>
        <taxon>Agaricomycetidae</taxon>
        <taxon>Agaricales</taxon>
        <taxon>Marasmiineae</taxon>
        <taxon>Physalacriaceae</taxon>
        <taxon>Cylindrobasidium</taxon>
    </lineage>
</organism>
<protein>
    <submittedName>
        <fullName evidence="9">Uncharacterized protein</fullName>
    </submittedName>
</protein>
<proteinExistence type="inferred from homology"/>
<evidence type="ECO:0000256" key="3">
    <source>
        <dbReference type="ARBA" id="ARBA00023127"/>
    </source>
</evidence>
<dbReference type="InterPro" id="IPR048258">
    <property type="entry name" value="Cyclins_cyclin-box"/>
</dbReference>
<evidence type="ECO:0000259" key="7">
    <source>
        <dbReference type="SMART" id="SM00385"/>
    </source>
</evidence>
<dbReference type="InterPro" id="IPR004367">
    <property type="entry name" value="Cyclin_C-dom"/>
</dbReference>
<feature type="compositionally biased region" description="Polar residues" evidence="6">
    <location>
        <begin position="1"/>
        <end position="10"/>
    </location>
</feature>
<evidence type="ECO:0000313" key="9">
    <source>
        <dbReference type="EMBL" id="KIY63649.1"/>
    </source>
</evidence>
<feature type="compositionally biased region" description="Polar residues" evidence="6">
    <location>
        <begin position="414"/>
        <end position="430"/>
    </location>
</feature>
<dbReference type="Proteomes" id="UP000054007">
    <property type="component" value="Unassembled WGS sequence"/>
</dbReference>
<evidence type="ECO:0000259" key="8">
    <source>
        <dbReference type="SMART" id="SM01332"/>
    </source>
</evidence>
<feature type="region of interest" description="Disordered" evidence="6">
    <location>
        <begin position="1"/>
        <end position="60"/>
    </location>
</feature>
<dbReference type="FunFam" id="1.10.472.10:FF:000010">
    <property type="entry name" value="G1/S-specific cyclin Cln1"/>
    <property type="match status" value="1"/>
</dbReference>
<dbReference type="InterPro" id="IPR039361">
    <property type="entry name" value="Cyclin"/>
</dbReference>
<dbReference type="PROSITE" id="PS00292">
    <property type="entry name" value="CYCLINS"/>
    <property type="match status" value="1"/>
</dbReference>
<evidence type="ECO:0000256" key="5">
    <source>
        <dbReference type="RuleBase" id="RU000383"/>
    </source>
</evidence>
<dbReference type="Pfam" id="PF00134">
    <property type="entry name" value="Cyclin_N"/>
    <property type="match status" value="1"/>
</dbReference>
<evidence type="ECO:0000313" key="10">
    <source>
        <dbReference type="Proteomes" id="UP000054007"/>
    </source>
</evidence>
<accession>A0A0D7B0H7</accession>
<keyword evidence="10" id="KW-1185">Reference proteome</keyword>
<feature type="domain" description="Cyclin C-terminal" evidence="8">
    <location>
        <begin position="201"/>
        <end position="310"/>
    </location>
</feature>
<evidence type="ECO:0000256" key="2">
    <source>
        <dbReference type="ARBA" id="ARBA00022618"/>
    </source>
</evidence>
<dbReference type="STRING" id="1314674.A0A0D7B0H7"/>
<evidence type="ECO:0000256" key="4">
    <source>
        <dbReference type="ARBA" id="ARBA00023306"/>
    </source>
</evidence>
<dbReference type="InterPro" id="IPR006671">
    <property type="entry name" value="Cyclin_N"/>
</dbReference>
<dbReference type="InterPro" id="IPR036915">
    <property type="entry name" value="Cyclin-like_sf"/>
</dbReference>
<reference evidence="9 10" key="1">
    <citation type="journal article" date="2015" name="Fungal Genet. Biol.">
        <title>Evolution of novel wood decay mechanisms in Agaricales revealed by the genome sequences of Fistulina hepatica and Cylindrobasidium torrendii.</title>
        <authorList>
            <person name="Floudas D."/>
            <person name="Held B.W."/>
            <person name="Riley R."/>
            <person name="Nagy L.G."/>
            <person name="Koehler G."/>
            <person name="Ransdell A.S."/>
            <person name="Younus H."/>
            <person name="Chow J."/>
            <person name="Chiniquy J."/>
            <person name="Lipzen A."/>
            <person name="Tritt A."/>
            <person name="Sun H."/>
            <person name="Haridas S."/>
            <person name="LaButti K."/>
            <person name="Ohm R.A."/>
            <person name="Kues U."/>
            <person name="Blanchette R.A."/>
            <person name="Grigoriev I.V."/>
            <person name="Minto R.E."/>
            <person name="Hibbett D.S."/>
        </authorList>
    </citation>
    <scope>NUCLEOTIDE SEQUENCE [LARGE SCALE GENOMIC DNA]</scope>
    <source>
        <strain evidence="9 10">FP15055 ss-10</strain>
    </source>
</reference>
<feature type="region of interest" description="Disordered" evidence="6">
    <location>
        <begin position="386"/>
        <end position="430"/>
    </location>
</feature>
<dbReference type="SMART" id="SM01332">
    <property type="entry name" value="Cyclin_C"/>
    <property type="match status" value="1"/>
</dbReference>
<keyword evidence="4" id="KW-0131">Cell cycle</keyword>
<dbReference type="GO" id="GO:0019887">
    <property type="term" value="F:protein kinase regulator activity"/>
    <property type="evidence" value="ECO:0007669"/>
    <property type="project" value="UniProtKB-ARBA"/>
</dbReference>
<gene>
    <name evidence="9" type="ORF">CYLTODRAFT_359599</name>
</gene>
<dbReference type="Pfam" id="PF02984">
    <property type="entry name" value="Cyclin_C"/>
    <property type="match status" value="1"/>
</dbReference>
<evidence type="ECO:0000256" key="1">
    <source>
        <dbReference type="ARBA" id="ARBA00008742"/>
    </source>
</evidence>
<comment type="similarity">
    <text evidence="1 5">Belongs to the cyclin family.</text>
</comment>
<dbReference type="SMART" id="SM00385">
    <property type="entry name" value="CYCLIN"/>
    <property type="match status" value="2"/>
</dbReference>
<dbReference type="EMBL" id="KN880682">
    <property type="protein sequence ID" value="KIY63649.1"/>
    <property type="molecule type" value="Genomic_DNA"/>
</dbReference>
<keyword evidence="3 5" id="KW-0195">Cyclin</keyword>
<keyword evidence="2" id="KW-0132">Cell division</keyword>
<dbReference type="Gene3D" id="1.10.472.10">
    <property type="entry name" value="Cyclin-like"/>
    <property type="match status" value="2"/>
</dbReference>
<dbReference type="SUPFAM" id="SSF47954">
    <property type="entry name" value="Cyclin-like"/>
    <property type="match status" value="2"/>
</dbReference>
<dbReference type="PANTHER" id="PTHR10177">
    <property type="entry name" value="CYCLINS"/>
    <property type="match status" value="1"/>
</dbReference>